<reference evidence="3 4" key="1">
    <citation type="submission" date="2021-06" db="EMBL/GenBank/DDBJ databases">
        <title>Bacillus sp. RD4P76, an endophyte from a halophyte.</title>
        <authorList>
            <person name="Sun J.-Q."/>
        </authorList>
    </citation>
    <scope>NUCLEOTIDE SEQUENCE [LARGE SCALE GENOMIC DNA]</scope>
    <source>
        <strain evidence="3 4">CGMCC 1.15917</strain>
    </source>
</reference>
<feature type="domain" description="Peptidase S12 Pab87-related C-terminal" evidence="2">
    <location>
        <begin position="394"/>
        <end position="467"/>
    </location>
</feature>
<dbReference type="Proteomes" id="UP000784880">
    <property type="component" value="Unassembled WGS sequence"/>
</dbReference>
<gene>
    <name evidence="3" type="ORF">KS419_20145</name>
</gene>
<name>A0ABS6JNS5_9BACI</name>
<evidence type="ECO:0000313" key="3">
    <source>
        <dbReference type="EMBL" id="MBU9714050.1"/>
    </source>
</evidence>
<dbReference type="Pfam" id="PF11954">
    <property type="entry name" value="DUF3471"/>
    <property type="match status" value="1"/>
</dbReference>
<dbReference type="GO" id="GO:0016787">
    <property type="term" value="F:hydrolase activity"/>
    <property type="evidence" value="ECO:0007669"/>
    <property type="project" value="UniProtKB-KW"/>
</dbReference>
<dbReference type="EMBL" id="JAHQCS010000162">
    <property type="protein sequence ID" value="MBU9714050.1"/>
    <property type="molecule type" value="Genomic_DNA"/>
</dbReference>
<protein>
    <submittedName>
        <fullName evidence="3">Serine hydrolase</fullName>
    </submittedName>
</protein>
<evidence type="ECO:0000259" key="2">
    <source>
        <dbReference type="Pfam" id="PF11954"/>
    </source>
</evidence>
<comment type="caution">
    <text evidence="3">The sequence shown here is derived from an EMBL/GenBank/DDBJ whole genome shotgun (WGS) entry which is preliminary data.</text>
</comment>
<dbReference type="InterPro" id="IPR021860">
    <property type="entry name" value="Peptidase_S12_Pab87-rel_C"/>
</dbReference>
<organism evidence="3 4">
    <name type="scientific">Evansella tamaricis</name>
    <dbReference type="NCBI Taxonomy" id="2069301"/>
    <lineage>
        <taxon>Bacteria</taxon>
        <taxon>Bacillati</taxon>
        <taxon>Bacillota</taxon>
        <taxon>Bacilli</taxon>
        <taxon>Bacillales</taxon>
        <taxon>Bacillaceae</taxon>
        <taxon>Evansella</taxon>
    </lineage>
</organism>
<dbReference type="PANTHER" id="PTHR46825">
    <property type="entry name" value="D-ALANYL-D-ALANINE-CARBOXYPEPTIDASE/ENDOPEPTIDASE AMPH"/>
    <property type="match status" value="1"/>
</dbReference>
<evidence type="ECO:0000259" key="1">
    <source>
        <dbReference type="Pfam" id="PF00144"/>
    </source>
</evidence>
<keyword evidence="4" id="KW-1185">Reference proteome</keyword>
<dbReference type="RefSeq" id="WP_217068353.1">
    <property type="nucleotide sequence ID" value="NZ_JAHQCS010000162.1"/>
</dbReference>
<evidence type="ECO:0000313" key="4">
    <source>
        <dbReference type="Proteomes" id="UP000784880"/>
    </source>
</evidence>
<dbReference type="PANTHER" id="PTHR46825:SF9">
    <property type="entry name" value="BETA-LACTAMASE-RELATED DOMAIN-CONTAINING PROTEIN"/>
    <property type="match status" value="1"/>
</dbReference>
<dbReference type="Pfam" id="PF00144">
    <property type="entry name" value="Beta-lactamase"/>
    <property type="match status" value="1"/>
</dbReference>
<keyword evidence="3" id="KW-0378">Hydrolase</keyword>
<dbReference type="InterPro" id="IPR050491">
    <property type="entry name" value="AmpC-like"/>
</dbReference>
<accession>A0ABS6JNS5</accession>
<dbReference type="InterPro" id="IPR001466">
    <property type="entry name" value="Beta-lactam-related"/>
</dbReference>
<sequence>MDKTSWYDDYDGYILKMQQKYNVPGIAVGVIKNGDPLFENGYGYRNLNEKLEVTSNTIFGIASVTKSFTCAGIMLLQEKGRLSVNDKVIKYLPEFLLPDQPEHTEKVTIHHFMTHTTGLPPLSSLAYAMKQTMDRDPSAKDYPGLDLAGKKGNPIETYEALMEHISESNVKLLGKPGEEFSYSNDCYALLGAIIERVSGITYEEFITENILVPSGMNNSTFYLGDVLSSKDVTVQYSIRASQEKEKEKEVYEAPVWWDAPAMRGAGFLRSTMKDMLLYSQIYLNNGVIGKTQILSQESVAEMMKPHVAIDGTRWYGYGLMVTPNYHGVTLVEHGGSLKAISSQLSMIPEKGIAGIMLTNLVGVPTFQMMLGALNGEMGLPVETPFISYPEYEAEKDSFTDYVGEYATEEGATITIKMEDDQLILSQDGTDIQLRQVGKNRFVLFVKESEQLVQFRSNGDGEIRAIAMGVRQIPKV</sequence>
<feature type="domain" description="Beta-lactamase-related" evidence="1">
    <location>
        <begin position="16"/>
        <end position="362"/>
    </location>
</feature>
<proteinExistence type="predicted"/>